<dbReference type="InterPro" id="IPR001236">
    <property type="entry name" value="Lactate/malate_DH_N"/>
</dbReference>
<evidence type="ECO:0000313" key="10">
    <source>
        <dbReference type="Proteomes" id="UP001152798"/>
    </source>
</evidence>
<evidence type="ECO:0000259" key="7">
    <source>
        <dbReference type="Pfam" id="PF00056"/>
    </source>
</evidence>
<dbReference type="GO" id="GO:0006099">
    <property type="term" value="P:tricarboxylic acid cycle"/>
    <property type="evidence" value="ECO:0007669"/>
    <property type="project" value="UniProtKB-KW"/>
</dbReference>
<dbReference type="GO" id="GO:0030060">
    <property type="term" value="F:L-malate dehydrogenase (NAD+) activity"/>
    <property type="evidence" value="ECO:0007669"/>
    <property type="project" value="UniProtKB-EC"/>
</dbReference>
<feature type="domain" description="Lactate/malate dehydrogenase N-terminal" evidence="7">
    <location>
        <begin position="47"/>
        <end position="190"/>
    </location>
</feature>
<evidence type="ECO:0000256" key="3">
    <source>
        <dbReference type="ARBA" id="ARBA00022532"/>
    </source>
</evidence>
<evidence type="ECO:0000256" key="6">
    <source>
        <dbReference type="RuleBase" id="RU003369"/>
    </source>
</evidence>
<gene>
    <name evidence="9" type="ORF">NEZAVI_LOCUS15694</name>
</gene>
<evidence type="ECO:0000256" key="5">
    <source>
        <dbReference type="ARBA" id="ARBA00023027"/>
    </source>
</evidence>
<comment type="similarity">
    <text evidence="6">Belongs to the LDH/MDH superfamily.</text>
</comment>
<dbReference type="AlphaFoldDB" id="A0A9P0MY53"/>
<evidence type="ECO:0000256" key="1">
    <source>
        <dbReference type="ARBA" id="ARBA00012995"/>
    </source>
</evidence>
<dbReference type="PANTHER" id="PTHR11540">
    <property type="entry name" value="MALATE AND LACTATE DEHYDROGENASE"/>
    <property type="match status" value="1"/>
</dbReference>
<dbReference type="Proteomes" id="UP001152798">
    <property type="component" value="Chromosome 7"/>
</dbReference>
<dbReference type="SUPFAM" id="SSF51735">
    <property type="entry name" value="NAD(P)-binding Rossmann-fold domains"/>
    <property type="match status" value="1"/>
</dbReference>
<dbReference type="OrthoDB" id="4069699at2759"/>
<dbReference type="InterPro" id="IPR022383">
    <property type="entry name" value="Lactate/malate_DH_C"/>
</dbReference>
<dbReference type="Gene3D" id="3.40.50.720">
    <property type="entry name" value="NAD(P)-binding Rossmann-like Domain"/>
    <property type="match status" value="1"/>
</dbReference>
<evidence type="ECO:0000259" key="8">
    <source>
        <dbReference type="Pfam" id="PF02866"/>
    </source>
</evidence>
<evidence type="ECO:0000313" key="9">
    <source>
        <dbReference type="EMBL" id="CAH1408102.1"/>
    </source>
</evidence>
<dbReference type="EMBL" id="OV725083">
    <property type="protein sequence ID" value="CAH1408102.1"/>
    <property type="molecule type" value="Genomic_DNA"/>
</dbReference>
<dbReference type="Gene3D" id="3.90.110.10">
    <property type="entry name" value="Lactate dehydrogenase/glycoside hydrolase, family 4, C-terminal"/>
    <property type="match status" value="1"/>
</dbReference>
<reference evidence="9" key="1">
    <citation type="submission" date="2022-01" db="EMBL/GenBank/DDBJ databases">
        <authorList>
            <person name="King R."/>
        </authorList>
    </citation>
    <scope>NUCLEOTIDE SEQUENCE</scope>
</reference>
<dbReference type="Pfam" id="PF02866">
    <property type="entry name" value="Ldh_1_C"/>
    <property type="match status" value="1"/>
</dbReference>
<sequence>MKVWRTSPIWTKNMATASLVEKPKEEPAMVIPRTEEEMERSVRKANVTLLGCNNLHGRITAASLKINGKDIRQLKLWDNSNSIRGVAMELSHIPTRTKTSSFVGKGQLQMALRNADIVMVMGGNVGFPHESTTDLFARNSTHMREMANAILAHAPKAMIGICVNPIMPCLAMFAGIQMAQGVFCPNRVFGVMALDEMRASTLAAVKLGLPPGTVKVQLTGGATADTVVPVMSAAQPGGEALKPDMIELMNMLRSMTDHVKEASHQGPHLSGGHATAKFILSLVKGLSRDEQVKLSAAVRTSALVGVPYLTLPVTVSRSGIIGTAGIPRLSKLELKAFMRALPTILEHIALGEACAAHREFGQDDLLDLYQ</sequence>
<keyword evidence="10" id="KW-1185">Reference proteome</keyword>
<dbReference type="SUPFAM" id="SSF56327">
    <property type="entry name" value="LDH C-terminal domain-like"/>
    <property type="match status" value="1"/>
</dbReference>
<dbReference type="InterPro" id="IPR036291">
    <property type="entry name" value="NAD(P)-bd_dom_sf"/>
</dbReference>
<proteinExistence type="inferred from homology"/>
<dbReference type="Pfam" id="PF00056">
    <property type="entry name" value="Ldh_1_N"/>
    <property type="match status" value="1"/>
</dbReference>
<dbReference type="InterPro" id="IPR015955">
    <property type="entry name" value="Lactate_DH/Glyco_Ohase_4_C"/>
</dbReference>
<dbReference type="EC" id="1.1.1.37" evidence="1"/>
<keyword evidence="3" id="KW-0816">Tricarboxylic acid cycle</keyword>
<evidence type="ECO:0000256" key="2">
    <source>
        <dbReference type="ARBA" id="ARBA00016075"/>
    </source>
</evidence>
<dbReference type="GO" id="GO:0005739">
    <property type="term" value="C:mitochondrion"/>
    <property type="evidence" value="ECO:0007669"/>
    <property type="project" value="TreeGrafter"/>
</dbReference>
<evidence type="ECO:0000256" key="4">
    <source>
        <dbReference type="ARBA" id="ARBA00023002"/>
    </source>
</evidence>
<organism evidence="9 10">
    <name type="scientific">Nezara viridula</name>
    <name type="common">Southern green stink bug</name>
    <name type="synonym">Cimex viridulus</name>
    <dbReference type="NCBI Taxonomy" id="85310"/>
    <lineage>
        <taxon>Eukaryota</taxon>
        <taxon>Metazoa</taxon>
        <taxon>Ecdysozoa</taxon>
        <taxon>Arthropoda</taxon>
        <taxon>Hexapoda</taxon>
        <taxon>Insecta</taxon>
        <taxon>Pterygota</taxon>
        <taxon>Neoptera</taxon>
        <taxon>Paraneoptera</taxon>
        <taxon>Hemiptera</taxon>
        <taxon>Heteroptera</taxon>
        <taxon>Panheteroptera</taxon>
        <taxon>Pentatomomorpha</taxon>
        <taxon>Pentatomoidea</taxon>
        <taxon>Pentatomidae</taxon>
        <taxon>Pentatominae</taxon>
        <taxon>Nezara</taxon>
    </lineage>
</organism>
<keyword evidence="4 6" id="KW-0560">Oxidoreductase</keyword>
<dbReference type="PANTHER" id="PTHR11540:SF16">
    <property type="entry name" value="MALATE DEHYDROGENASE, MITOCHONDRIAL"/>
    <property type="match status" value="1"/>
</dbReference>
<name>A0A9P0MY53_NEZVI</name>
<feature type="domain" description="Lactate/malate dehydrogenase C-terminal" evidence="8">
    <location>
        <begin position="194"/>
        <end position="353"/>
    </location>
</feature>
<protein>
    <recommendedName>
        <fullName evidence="2">Malate dehydrogenase, mitochondrial</fullName>
        <ecNumber evidence="1">1.1.1.37</ecNumber>
    </recommendedName>
</protein>
<accession>A0A9P0MY53</accession>
<keyword evidence="5" id="KW-0520">NAD</keyword>